<proteinExistence type="inferred from homology"/>
<dbReference type="InterPro" id="IPR004099">
    <property type="entry name" value="Pyr_nucl-diS_OxRdtase_dimer"/>
</dbReference>
<accession>H1CZX6</accession>
<dbReference type="GO" id="GO:0003955">
    <property type="term" value="F:NAD(P)H dehydrogenase (quinone) activity"/>
    <property type="evidence" value="ECO:0007669"/>
    <property type="project" value="TreeGrafter"/>
</dbReference>
<keyword evidence="6" id="KW-0520">NAD</keyword>
<evidence type="ECO:0000256" key="5">
    <source>
        <dbReference type="PIRSR" id="PIRSR000350-2"/>
    </source>
</evidence>
<dbReference type="SUPFAM" id="SSF55424">
    <property type="entry name" value="FAD/NAD-linked reductases, dimerisation (C-terminal) domain"/>
    <property type="match status" value="1"/>
</dbReference>
<sequence>MTVYEYVIIGFGKAGKTFASFLASQGIKTALIEKSKERYGGTCINVACIPSKSLEYSARLSHGRDGSWEEKEKRYAEAVEEKNRLTAMLRGKNYDKLVQAGVTVYDGTASFVNDHEILISSDEKEEIIRAEHIVINTGAAPVMPKVEGLDRSAFVYTSETLMDEKKLPRHLVILGAGYIGLEFASYYNNFGAQVTVIQKGSVFLPKEDREMAAAVKEHLEKQGIRILEEADVLRVEDEKEEALIHVKTKNGEEILHADVLLAATGRQPNVSSLALEKAGVEMTPRGAVKVDSSLHTSKPHIMAAGDVTGGMQFTYISLDDFRILKSNFNGDLKRTTENRGPVPYALFLDPPLARVGMTEEEARASGWKVLTASMPAAAIPKAHVLKNPSGLLKVIVDEESGLILGAHFFCLESYEMINLVRLAMDRKIPYSVLRDSIYTHPTMTEGLNDLLGML</sequence>
<feature type="domain" description="FAD/NAD(P)-binding" evidence="9">
    <location>
        <begin position="5"/>
        <end position="315"/>
    </location>
</feature>
<organism evidence="10 11">
    <name type="scientific">Dialister succinatiphilus YIT 11850</name>
    <dbReference type="NCBI Taxonomy" id="742743"/>
    <lineage>
        <taxon>Bacteria</taxon>
        <taxon>Bacillati</taxon>
        <taxon>Bacillota</taxon>
        <taxon>Negativicutes</taxon>
        <taxon>Veillonellales</taxon>
        <taxon>Veillonellaceae</taxon>
        <taxon>Dialister</taxon>
    </lineage>
</organism>
<dbReference type="Gene3D" id="3.30.390.30">
    <property type="match status" value="1"/>
</dbReference>
<evidence type="ECO:0000256" key="6">
    <source>
        <dbReference type="PIRSR" id="PIRSR000350-3"/>
    </source>
</evidence>
<evidence type="ECO:0000259" key="9">
    <source>
        <dbReference type="Pfam" id="PF07992"/>
    </source>
</evidence>
<dbReference type="OrthoDB" id="9800167at2"/>
<evidence type="ECO:0000256" key="2">
    <source>
        <dbReference type="ARBA" id="ARBA00022630"/>
    </source>
</evidence>
<evidence type="ECO:0008006" key="12">
    <source>
        <dbReference type="Google" id="ProtNLM"/>
    </source>
</evidence>
<dbReference type="STRING" id="742743.HMPREF9453_00914"/>
<keyword evidence="4" id="KW-0560">Oxidoreductase</keyword>
<dbReference type="Pfam" id="PF02852">
    <property type="entry name" value="Pyr_redox_dim"/>
    <property type="match status" value="1"/>
</dbReference>
<evidence type="ECO:0000313" key="11">
    <source>
        <dbReference type="Proteomes" id="UP000003277"/>
    </source>
</evidence>
<dbReference type="PANTHER" id="PTHR43014:SF4">
    <property type="entry name" value="PYRIDINE NUCLEOTIDE-DISULFIDE OXIDOREDUCTASE RCLA-RELATED"/>
    <property type="match status" value="1"/>
</dbReference>
<feature type="binding site" evidence="6">
    <location>
        <begin position="175"/>
        <end position="182"/>
    </location>
    <ligand>
        <name>NAD(+)</name>
        <dbReference type="ChEBI" id="CHEBI:57540"/>
    </ligand>
</feature>
<dbReference type="RefSeq" id="WP_008859410.1">
    <property type="nucleotide sequence ID" value="NZ_JH591187.1"/>
</dbReference>
<comment type="similarity">
    <text evidence="1">Belongs to the class-I pyridine nucleotide-disulfide oxidoreductase family.</text>
</comment>
<keyword evidence="11" id="KW-1185">Reference proteome</keyword>
<dbReference type="eggNOG" id="COG1249">
    <property type="taxonomic scope" value="Bacteria"/>
</dbReference>
<dbReference type="PATRIC" id="fig|742743.3.peg.935"/>
<dbReference type="PRINTS" id="PR00368">
    <property type="entry name" value="FADPNR"/>
</dbReference>
<feature type="domain" description="Pyridine nucleotide-disulphide oxidoreductase dimerisation" evidence="8">
    <location>
        <begin position="342"/>
        <end position="448"/>
    </location>
</feature>
<comment type="cofactor">
    <cofactor evidence="6">
        <name>FAD</name>
        <dbReference type="ChEBI" id="CHEBI:57692"/>
    </cofactor>
    <text evidence="6">Binds 1 FAD per subunit.</text>
</comment>
<evidence type="ECO:0000256" key="4">
    <source>
        <dbReference type="ARBA" id="ARBA00023002"/>
    </source>
</evidence>
<feature type="binding site" evidence="6">
    <location>
        <position position="52"/>
    </location>
    <ligand>
        <name>FAD</name>
        <dbReference type="ChEBI" id="CHEBI:57692"/>
    </ligand>
</feature>
<evidence type="ECO:0000313" key="10">
    <source>
        <dbReference type="EMBL" id="EHO63214.1"/>
    </source>
</evidence>
<dbReference type="InterPro" id="IPR016156">
    <property type="entry name" value="FAD/NAD-linked_Rdtase_dimer_sf"/>
</dbReference>
<feature type="active site" description="Proton acceptor" evidence="5">
    <location>
        <position position="440"/>
    </location>
</feature>
<dbReference type="FunFam" id="3.30.390.30:FF:000001">
    <property type="entry name" value="Dihydrolipoyl dehydrogenase"/>
    <property type="match status" value="1"/>
</dbReference>
<comment type="caution">
    <text evidence="10">The sequence shown here is derived from an EMBL/GenBank/DDBJ whole genome shotgun (WGS) entry which is preliminary data.</text>
</comment>
<dbReference type="PIRSF" id="PIRSF000350">
    <property type="entry name" value="Mercury_reductase_MerA"/>
    <property type="match status" value="1"/>
</dbReference>
<dbReference type="GO" id="GO:0050660">
    <property type="term" value="F:flavin adenine dinucleotide binding"/>
    <property type="evidence" value="ECO:0007669"/>
    <property type="project" value="TreeGrafter"/>
</dbReference>
<dbReference type="EMBL" id="ADLT01000019">
    <property type="protein sequence ID" value="EHO63214.1"/>
    <property type="molecule type" value="Genomic_DNA"/>
</dbReference>
<evidence type="ECO:0000256" key="3">
    <source>
        <dbReference type="ARBA" id="ARBA00022827"/>
    </source>
</evidence>
<dbReference type="HOGENOM" id="CLU_016755_1_2_9"/>
<reference evidence="10 11" key="1">
    <citation type="submission" date="2011-11" db="EMBL/GenBank/DDBJ databases">
        <title>The Genome Sequence of Dialister succinatiphilus YIT 11850.</title>
        <authorList>
            <consortium name="The Broad Institute Genome Sequencing Platform"/>
            <person name="Earl A."/>
            <person name="Ward D."/>
            <person name="Feldgarden M."/>
            <person name="Gevers D."/>
            <person name="Morotomi M."/>
            <person name="Young S.K."/>
            <person name="Zeng Q."/>
            <person name="Gargeya S."/>
            <person name="Fitzgerald M."/>
            <person name="Haas B."/>
            <person name="Abouelleil A."/>
            <person name="Alvarado L."/>
            <person name="Arachchi H.M."/>
            <person name="Berlin A."/>
            <person name="Brown A."/>
            <person name="Chapman S.B."/>
            <person name="Dunbar C."/>
            <person name="Gearin G."/>
            <person name="Goldberg J."/>
            <person name="Griggs A."/>
            <person name="Gujja S."/>
            <person name="Heiman D."/>
            <person name="Howarth C."/>
            <person name="Lui A."/>
            <person name="MacDonald P.J.P."/>
            <person name="Montmayeur A."/>
            <person name="Murphy C."/>
            <person name="Neiman D."/>
            <person name="Pearson M."/>
            <person name="Priest M."/>
            <person name="Roberts A."/>
            <person name="Saif S."/>
            <person name="Shea T."/>
            <person name="Sisk P."/>
            <person name="Stolte C."/>
            <person name="Sykes S."/>
            <person name="Wortman J."/>
            <person name="Nusbaum C."/>
            <person name="Birren B."/>
        </authorList>
    </citation>
    <scope>NUCLEOTIDE SEQUENCE [LARGE SCALE GENOMIC DNA]</scope>
    <source>
        <strain evidence="10 11">YIT 11850</strain>
    </source>
</reference>
<dbReference type="SUPFAM" id="SSF51905">
    <property type="entry name" value="FAD/NAD(P)-binding domain"/>
    <property type="match status" value="1"/>
</dbReference>
<name>H1CZX6_9FIRM</name>
<dbReference type="PANTHER" id="PTHR43014">
    <property type="entry name" value="MERCURIC REDUCTASE"/>
    <property type="match status" value="1"/>
</dbReference>
<dbReference type="InterPro" id="IPR036188">
    <property type="entry name" value="FAD/NAD-bd_sf"/>
</dbReference>
<dbReference type="AlphaFoldDB" id="H1CZX6"/>
<dbReference type="InterPro" id="IPR023753">
    <property type="entry name" value="FAD/NAD-binding_dom"/>
</dbReference>
<dbReference type="Pfam" id="PF07992">
    <property type="entry name" value="Pyr_redox_2"/>
    <property type="match status" value="1"/>
</dbReference>
<keyword evidence="3 6" id="KW-0274">FAD</keyword>
<keyword evidence="6" id="KW-0547">Nucleotide-binding</keyword>
<feature type="binding site" evidence="6">
    <location>
        <position position="306"/>
    </location>
    <ligand>
        <name>FAD</name>
        <dbReference type="ChEBI" id="CHEBI:57692"/>
    </ligand>
</feature>
<gene>
    <name evidence="10" type="ORF">HMPREF9453_00914</name>
</gene>
<evidence type="ECO:0000256" key="7">
    <source>
        <dbReference type="PIRSR" id="PIRSR000350-4"/>
    </source>
</evidence>
<feature type="disulfide bond" description="Redox-active" evidence="7">
    <location>
        <begin position="43"/>
        <end position="48"/>
    </location>
</feature>
<feature type="binding site" evidence="6">
    <location>
        <position position="265"/>
    </location>
    <ligand>
        <name>NAD(+)</name>
        <dbReference type="ChEBI" id="CHEBI:57540"/>
    </ligand>
</feature>
<dbReference type="Proteomes" id="UP000003277">
    <property type="component" value="Unassembled WGS sequence"/>
</dbReference>
<dbReference type="InterPro" id="IPR001100">
    <property type="entry name" value="Pyr_nuc-diS_OxRdtase"/>
</dbReference>
<evidence type="ECO:0000259" key="8">
    <source>
        <dbReference type="Pfam" id="PF02852"/>
    </source>
</evidence>
<dbReference type="Gene3D" id="3.50.50.60">
    <property type="entry name" value="FAD/NAD(P)-binding domain"/>
    <property type="match status" value="2"/>
</dbReference>
<dbReference type="PRINTS" id="PR00411">
    <property type="entry name" value="PNDRDTASEI"/>
</dbReference>
<evidence type="ECO:0000256" key="1">
    <source>
        <dbReference type="ARBA" id="ARBA00007532"/>
    </source>
</evidence>
<keyword evidence="2" id="KW-0285">Flavoprotein</keyword>
<protein>
    <recommendedName>
        <fullName evidence="12">Dihydrolipoyl dehydrogenase</fullName>
    </recommendedName>
</protein>